<evidence type="ECO:0000256" key="6">
    <source>
        <dbReference type="SAM" id="MobiDB-lite"/>
    </source>
</evidence>
<feature type="domain" description="Zn(2)-C6 fungal-type" evidence="7">
    <location>
        <begin position="25"/>
        <end position="55"/>
    </location>
</feature>
<comment type="subcellular location">
    <subcellularLocation>
        <location evidence="1">Nucleus</location>
    </subcellularLocation>
</comment>
<dbReference type="CDD" id="cd12148">
    <property type="entry name" value="fungal_TF_MHR"/>
    <property type="match status" value="1"/>
</dbReference>
<dbReference type="PROSITE" id="PS50048">
    <property type="entry name" value="ZN2_CY6_FUNGAL_2"/>
    <property type="match status" value="1"/>
</dbReference>
<keyword evidence="2" id="KW-0479">Metal-binding</keyword>
<dbReference type="SMART" id="SM00906">
    <property type="entry name" value="Fungal_trans"/>
    <property type="match status" value="1"/>
</dbReference>
<evidence type="ECO:0000259" key="7">
    <source>
        <dbReference type="PROSITE" id="PS50048"/>
    </source>
</evidence>
<feature type="region of interest" description="Disordered" evidence="6">
    <location>
        <begin position="56"/>
        <end position="75"/>
    </location>
</feature>
<dbReference type="PROSITE" id="PS00463">
    <property type="entry name" value="ZN2_CY6_FUNGAL_1"/>
    <property type="match status" value="1"/>
</dbReference>
<keyword evidence="4" id="KW-0804">Transcription</keyword>
<sequence length="502" mass="56358">MANGQPEELQTSAGGQGLPSVPMRACEECHRKKTKCDMVRPVCGLCQRTLSGCHFPSRRRTPARSSKRQKTGAAGPSDGNLGWFLNLLANAEYSQLLDEFVQELEAWRRQSNGQVRETSLSACSVEHIPNQNAVETPEENARPRSELSSPEQALPVSIPYTLAMDLIEAFFAHIQPWLPAFHKPRFLQKCACSLQKTSDSLQHSTLEMKLLLNSMFALSARFSTSPCLACIRPLDRNKRFRDAALEAYAALRGTKGATLTYLQGCILLAFNAYTEELNSPAWILTGVCVRLAYDLGLSEIDDPLEAGQADDHVATEEWRRAWWLTWELDTFGSLITCRPFAIDRHHFTVNLPIADVDWFSEKFVQSSPLATSLDQGWTASQKSENQSARAWFLRANHLLSLLFTHLQRKRKGVEEEFRDFEKAFTCLKLSLPPSFHILHHRAAFQAADFADCNWVMGTHLILMNAYSTIDLVSANQTDQLRASTDLTDSPDNSIRVRGLALL</sequence>
<feature type="region of interest" description="Disordered" evidence="6">
    <location>
        <begin position="131"/>
        <end position="150"/>
    </location>
</feature>
<dbReference type="InterPro" id="IPR007219">
    <property type="entry name" value="XnlR_reg_dom"/>
</dbReference>
<name>A0A9P4W4Z6_CURKU</name>
<dbReference type="Pfam" id="PF00172">
    <property type="entry name" value="Zn_clus"/>
    <property type="match status" value="1"/>
</dbReference>
<dbReference type="InterPro" id="IPR001138">
    <property type="entry name" value="Zn2Cys6_DnaBD"/>
</dbReference>
<comment type="caution">
    <text evidence="8">The sequence shown here is derived from an EMBL/GenBank/DDBJ whole genome shotgun (WGS) entry which is preliminary data.</text>
</comment>
<dbReference type="GO" id="GO:0006351">
    <property type="term" value="P:DNA-templated transcription"/>
    <property type="evidence" value="ECO:0007669"/>
    <property type="project" value="InterPro"/>
</dbReference>
<dbReference type="CDD" id="cd00067">
    <property type="entry name" value="GAL4"/>
    <property type="match status" value="1"/>
</dbReference>
<dbReference type="AlphaFoldDB" id="A0A9P4W4Z6"/>
<evidence type="ECO:0000256" key="2">
    <source>
        <dbReference type="ARBA" id="ARBA00022723"/>
    </source>
</evidence>
<dbReference type="InterPro" id="IPR050815">
    <property type="entry name" value="TF_fung"/>
</dbReference>
<dbReference type="SMART" id="SM00066">
    <property type="entry name" value="GAL4"/>
    <property type="match status" value="1"/>
</dbReference>
<dbReference type="GO" id="GO:0000981">
    <property type="term" value="F:DNA-binding transcription factor activity, RNA polymerase II-specific"/>
    <property type="evidence" value="ECO:0007669"/>
    <property type="project" value="InterPro"/>
</dbReference>
<dbReference type="Pfam" id="PF04082">
    <property type="entry name" value="Fungal_trans"/>
    <property type="match status" value="1"/>
</dbReference>
<keyword evidence="3" id="KW-0805">Transcription regulation</keyword>
<dbReference type="OrthoDB" id="3862662at2759"/>
<dbReference type="GO" id="GO:0003677">
    <property type="term" value="F:DNA binding"/>
    <property type="evidence" value="ECO:0007669"/>
    <property type="project" value="InterPro"/>
</dbReference>
<reference evidence="8" key="1">
    <citation type="submission" date="2019-04" db="EMBL/GenBank/DDBJ databases">
        <title>Sequencing of skin fungus with MAO and IRED activity.</title>
        <authorList>
            <person name="Marsaioli A.J."/>
            <person name="Bonatto J.M.C."/>
            <person name="Reis Junior O."/>
        </authorList>
    </citation>
    <scope>NUCLEOTIDE SEQUENCE</scope>
    <source>
        <strain evidence="8">30M1</strain>
    </source>
</reference>
<gene>
    <name evidence="8" type="ORF">E8E13_000658</name>
</gene>
<dbReference type="PANTHER" id="PTHR47338:SF5">
    <property type="entry name" value="ZN(II)2CYS6 TRANSCRIPTION FACTOR (EUROFUNG)"/>
    <property type="match status" value="1"/>
</dbReference>
<evidence type="ECO:0000313" key="8">
    <source>
        <dbReference type="EMBL" id="KAF2992989.1"/>
    </source>
</evidence>
<keyword evidence="9" id="KW-1185">Reference proteome</keyword>
<dbReference type="Proteomes" id="UP000801428">
    <property type="component" value="Unassembled WGS sequence"/>
</dbReference>
<evidence type="ECO:0000313" key="9">
    <source>
        <dbReference type="Proteomes" id="UP000801428"/>
    </source>
</evidence>
<evidence type="ECO:0000256" key="3">
    <source>
        <dbReference type="ARBA" id="ARBA00023015"/>
    </source>
</evidence>
<keyword evidence="5" id="KW-0539">Nucleus</keyword>
<accession>A0A9P4W4Z6</accession>
<dbReference type="InterPro" id="IPR036864">
    <property type="entry name" value="Zn2-C6_fun-type_DNA-bd_sf"/>
</dbReference>
<feature type="compositionally biased region" description="Basic residues" evidence="6">
    <location>
        <begin position="56"/>
        <end position="70"/>
    </location>
</feature>
<evidence type="ECO:0000256" key="1">
    <source>
        <dbReference type="ARBA" id="ARBA00004123"/>
    </source>
</evidence>
<dbReference type="EMBL" id="SWKU01000064">
    <property type="protein sequence ID" value="KAF2992989.1"/>
    <property type="molecule type" value="Genomic_DNA"/>
</dbReference>
<dbReference type="Gene3D" id="4.10.240.10">
    <property type="entry name" value="Zn(2)-C6 fungal-type DNA-binding domain"/>
    <property type="match status" value="1"/>
</dbReference>
<protein>
    <recommendedName>
        <fullName evidence="7">Zn(2)-C6 fungal-type domain-containing protein</fullName>
    </recommendedName>
</protein>
<dbReference type="PANTHER" id="PTHR47338">
    <property type="entry name" value="ZN(II)2CYS6 TRANSCRIPTION FACTOR (EUROFUNG)-RELATED"/>
    <property type="match status" value="1"/>
</dbReference>
<proteinExistence type="predicted"/>
<evidence type="ECO:0000256" key="5">
    <source>
        <dbReference type="ARBA" id="ARBA00023242"/>
    </source>
</evidence>
<organism evidence="8 9">
    <name type="scientific">Curvularia kusanoi</name>
    <name type="common">Cochliobolus kusanoi</name>
    <dbReference type="NCBI Taxonomy" id="90978"/>
    <lineage>
        <taxon>Eukaryota</taxon>
        <taxon>Fungi</taxon>
        <taxon>Dikarya</taxon>
        <taxon>Ascomycota</taxon>
        <taxon>Pezizomycotina</taxon>
        <taxon>Dothideomycetes</taxon>
        <taxon>Pleosporomycetidae</taxon>
        <taxon>Pleosporales</taxon>
        <taxon>Pleosporineae</taxon>
        <taxon>Pleosporaceae</taxon>
        <taxon>Curvularia</taxon>
    </lineage>
</organism>
<evidence type="ECO:0000256" key="4">
    <source>
        <dbReference type="ARBA" id="ARBA00023163"/>
    </source>
</evidence>
<dbReference type="GO" id="GO:0005634">
    <property type="term" value="C:nucleus"/>
    <property type="evidence" value="ECO:0007669"/>
    <property type="project" value="UniProtKB-SubCell"/>
</dbReference>
<dbReference type="GO" id="GO:0008270">
    <property type="term" value="F:zinc ion binding"/>
    <property type="evidence" value="ECO:0007669"/>
    <property type="project" value="InterPro"/>
</dbReference>
<dbReference type="SUPFAM" id="SSF57701">
    <property type="entry name" value="Zn2/Cys6 DNA-binding domain"/>
    <property type="match status" value="1"/>
</dbReference>